<evidence type="ECO:0000259" key="4">
    <source>
        <dbReference type="SMART" id="SM00646"/>
    </source>
</evidence>
<feature type="chain" id="PRO_5045518181" evidence="3">
    <location>
        <begin position="21"/>
        <end position="240"/>
    </location>
</feature>
<feature type="domain" description="MurNAc-LAA" evidence="4">
    <location>
        <begin position="116"/>
        <end position="235"/>
    </location>
</feature>
<dbReference type="Gene3D" id="3.40.630.40">
    <property type="entry name" value="Zn-dependent exopeptidases"/>
    <property type="match status" value="1"/>
</dbReference>
<proteinExistence type="predicted"/>
<gene>
    <name evidence="5" type="ORF">H8700_03320</name>
</gene>
<evidence type="ECO:0000256" key="2">
    <source>
        <dbReference type="SAM" id="MobiDB-lite"/>
    </source>
</evidence>
<dbReference type="CDD" id="cd02696">
    <property type="entry name" value="MurNAc-LAA"/>
    <property type="match status" value="1"/>
</dbReference>
<organism evidence="5 6">
    <name type="scientific">Jutongia hominis</name>
    <dbReference type="NCBI Taxonomy" id="2763664"/>
    <lineage>
        <taxon>Bacteria</taxon>
        <taxon>Bacillati</taxon>
        <taxon>Bacillota</taxon>
        <taxon>Clostridia</taxon>
        <taxon>Lachnospirales</taxon>
        <taxon>Lachnospiraceae</taxon>
        <taxon>Jutongia</taxon>
    </lineage>
</organism>
<reference evidence="5 6" key="1">
    <citation type="submission" date="2020-08" db="EMBL/GenBank/DDBJ databases">
        <title>Genome public.</title>
        <authorList>
            <person name="Liu C."/>
            <person name="Sun Q."/>
        </authorList>
    </citation>
    <scope>NUCLEOTIDE SEQUENCE [LARGE SCALE GENOMIC DNA]</scope>
    <source>
        <strain evidence="5 6">BX3</strain>
    </source>
</reference>
<feature type="region of interest" description="Disordered" evidence="2">
    <location>
        <begin position="46"/>
        <end position="68"/>
    </location>
</feature>
<evidence type="ECO:0000313" key="5">
    <source>
        <dbReference type="EMBL" id="MBC8556738.1"/>
    </source>
</evidence>
<keyword evidence="6" id="KW-1185">Reference proteome</keyword>
<sequence>MKRAGSILIAAAVMICAVFTGTVTKTEAKSKSNIKIAIDAGHQARGNFSTEPIGPGASTRKAKVAGGATGTATRVPEYKLTLRVAKKLKKELTQRGYQVYMIRTKNNVNISNKKRAQLANKSGADIYIRIHADSSGSSAVRGASMLYPSTRNRYVKKLSKASKKLSSNIIRAYSKKTGIRNRGLVQRDDLTGTNWSKIPVTLIEMGFLSNPTEDRLMQKGSMQNKMATGIANGIDDYFGF</sequence>
<name>A0ABR7MSP9_9FIRM</name>
<evidence type="ECO:0000256" key="3">
    <source>
        <dbReference type="SAM" id="SignalP"/>
    </source>
</evidence>
<dbReference type="Pfam" id="PF01520">
    <property type="entry name" value="Amidase_3"/>
    <property type="match status" value="1"/>
</dbReference>
<feature type="signal peptide" evidence="3">
    <location>
        <begin position="1"/>
        <end position="20"/>
    </location>
</feature>
<evidence type="ECO:0000313" key="6">
    <source>
        <dbReference type="Proteomes" id="UP000637513"/>
    </source>
</evidence>
<dbReference type="SMART" id="SM00646">
    <property type="entry name" value="Ami_3"/>
    <property type="match status" value="1"/>
</dbReference>
<keyword evidence="1" id="KW-0378">Hydrolase</keyword>
<evidence type="ECO:0000256" key="1">
    <source>
        <dbReference type="ARBA" id="ARBA00022801"/>
    </source>
</evidence>
<dbReference type="PANTHER" id="PTHR30404">
    <property type="entry name" value="N-ACETYLMURAMOYL-L-ALANINE AMIDASE"/>
    <property type="match status" value="1"/>
</dbReference>
<dbReference type="InterPro" id="IPR050695">
    <property type="entry name" value="N-acetylmuramoyl_amidase_3"/>
</dbReference>
<protein>
    <submittedName>
        <fullName evidence="5">N-acetylmuramoyl-L-alanine amidase</fullName>
    </submittedName>
</protein>
<dbReference type="EMBL" id="JACRSW010000010">
    <property type="protein sequence ID" value="MBC8556738.1"/>
    <property type="molecule type" value="Genomic_DNA"/>
</dbReference>
<keyword evidence="3" id="KW-0732">Signal</keyword>
<dbReference type="SUPFAM" id="SSF53187">
    <property type="entry name" value="Zn-dependent exopeptidases"/>
    <property type="match status" value="1"/>
</dbReference>
<comment type="caution">
    <text evidence="5">The sequence shown here is derived from an EMBL/GenBank/DDBJ whole genome shotgun (WGS) entry which is preliminary data.</text>
</comment>
<dbReference type="RefSeq" id="WP_249303105.1">
    <property type="nucleotide sequence ID" value="NZ_JACRSW010000010.1"/>
</dbReference>
<dbReference type="InterPro" id="IPR002508">
    <property type="entry name" value="MurNAc-LAA_cat"/>
</dbReference>
<dbReference type="PANTHER" id="PTHR30404:SF0">
    <property type="entry name" value="N-ACETYLMURAMOYL-L-ALANINE AMIDASE AMIC"/>
    <property type="match status" value="1"/>
</dbReference>
<accession>A0ABR7MSP9</accession>
<dbReference type="Proteomes" id="UP000637513">
    <property type="component" value="Unassembled WGS sequence"/>
</dbReference>